<feature type="repeat" description="WD" evidence="3">
    <location>
        <begin position="979"/>
        <end position="1020"/>
    </location>
</feature>
<feature type="repeat" description="WD" evidence="3">
    <location>
        <begin position="1145"/>
        <end position="1186"/>
    </location>
</feature>
<dbReference type="HOGENOM" id="CLU_000288_6_3_1"/>
<keyword evidence="2" id="KW-0677">Repeat</keyword>
<feature type="repeat" description="WD" evidence="3">
    <location>
        <begin position="1103"/>
        <end position="1144"/>
    </location>
</feature>
<evidence type="ECO:0000256" key="4">
    <source>
        <dbReference type="SAM" id="MobiDB-lite"/>
    </source>
</evidence>
<evidence type="ECO:0000256" key="2">
    <source>
        <dbReference type="ARBA" id="ARBA00022737"/>
    </source>
</evidence>
<dbReference type="SUPFAM" id="SSF50978">
    <property type="entry name" value="WD40 repeat-like"/>
    <property type="match status" value="2"/>
</dbReference>
<dbReference type="Proteomes" id="UP000001194">
    <property type="component" value="Unassembled WGS sequence"/>
</dbReference>
<dbReference type="PROSITE" id="PS50082">
    <property type="entry name" value="WD_REPEATS_2"/>
    <property type="match status" value="12"/>
</dbReference>
<dbReference type="RefSeq" id="XP_001882908.1">
    <property type="nucleotide sequence ID" value="XM_001882873.1"/>
</dbReference>
<dbReference type="Gene3D" id="3.40.50.300">
    <property type="entry name" value="P-loop containing nucleotide triphosphate hydrolases"/>
    <property type="match status" value="1"/>
</dbReference>
<dbReference type="InParanoid" id="B0DFW7"/>
<feature type="repeat" description="WD" evidence="3">
    <location>
        <begin position="1297"/>
        <end position="1338"/>
    </location>
</feature>
<dbReference type="SMART" id="SM00564">
    <property type="entry name" value="PQQ"/>
    <property type="match status" value="10"/>
</dbReference>
<dbReference type="PANTHER" id="PTHR22847:SF637">
    <property type="entry name" value="WD REPEAT DOMAIN 5B"/>
    <property type="match status" value="1"/>
</dbReference>
<dbReference type="CDD" id="cd00200">
    <property type="entry name" value="WD40"/>
    <property type="match status" value="2"/>
</dbReference>
<evidence type="ECO:0000313" key="6">
    <source>
        <dbReference type="EMBL" id="EDR06536.1"/>
    </source>
</evidence>
<dbReference type="KEGG" id="lbc:LACBIDRAFT_389232"/>
<feature type="compositionally biased region" description="Polar residues" evidence="4">
    <location>
        <begin position="22"/>
        <end position="31"/>
    </location>
</feature>
<dbReference type="GeneID" id="6078610"/>
<dbReference type="InterPro" id="IPR027417">
    <property type="entry name" value="P-loop_NTPase"/>
</dbReference>
<dbReference type="InterPro" id="IPR059179">
    <property type="entry name" value="MLKL-like_MCAfunc"/>
</dbReference>
<feature type="compositionally biased region" description="Basic and acidic residues" evidence="4">
    <location>
        <begin position="1"/>
        <end position="12"/>
    </location>
</feature>
<feature type="repeat" description="WD" evidence="3">
    <location>
        <begin position="937"/>
        <end position="978"/>
    </location>
</feature>
<evidence type="ECO:0000256" key="1">
    <source>
        <dbReference type="ARBA" id="ARBA00022574"/>
    </source>
</evidence>
<dbReference type="GO" id="GO:1990234">
    <property type="term" value="C:transferase complex"/>
    <property type="evidence" value="ECO:0007669"/>
    <property type="project" value="UniProtKB-ARBA"/>
</dbReference>
<feature type="compositionally biased region" description="Polar residues" evidence="4">
    <location>
        <begin position="45"/>
        <end position="61"/>
    </location>
</feature>
<feature type="repeat" description="WD" evidence="3">
    <location>
        <begin position="895"/>
        <end position="936"/>
    </location>
</feature>
<feature type="domain" description="Nephrocystin 3-like N-terminal" evidence="5">
    <location>
        <begin position="284"/>
        <end position="461"/>
    </location>
</feature>
<dbReference type="InterPro" id="IPR020472">
    <property type="entry name" value="WD40_PAC1"/>
</dbReference>
<dbReference type="InterPro" id="IPR011047">
    <property type="entry name" value="Quinoprotein_ADH-like_sf"/>
</dbReference>
<dbReference type="EMBL" id="DS547108">
    <property type="protein sequence ID" value="EDR06536.1"/>
    <property type="molecule type" value="Genomic_DNA"/>
</dbReference>
<evidence type="ECO:0000256" key="3">
    <source>
        <dbReference type="PROSITE-ProRule" id="PRU00221"/>
    </source>
</evidence>
<feature type="repeat" description="WD" evidence="3">
    <location>
        <begin position="1187"/>
        <end position="1228"/>
    </location>
</feature>
<dbReference type="InterPro" id="IPR018391">
    <property type="entry name" value="PQQ_b-propeller_rpt"/>
</dbReference>
<dbReference type="CDD" id="cd21037">
    <property type="entry name" value="MLKL_NTD"/>
    <property type="match status" value="1"/>
</dbReference>
<evidence type="ECO:0000313" key="7">
    <source>
        <dbReference type="Proteomes" id="UP000001194"/>
    </source>
</evidence>
<feature type="repeat" description="WD" evidence="3">
    <location>
        <begin position="1061"/>
        <end position="1102"/>
    </location>
</feature>
<dbReference type="Gene3D" id="2.130.10.10">
    <property type="entry name" value="YVTN repeat-like/Quinoprotein amine dehydrogenase"/>
    <property type="match status" value="7"/>
</dbReference>
<dbReference type="OrthoDB" id="3266532at2759"/>
<dbReference type="PANTHER" id="PTHR22847">
    <property type="entry name" value="WD40 REPEAT PROTEIN"/>
    <property type="match status" value="1"/>
</dbReference>
<dbReference type="InterPro" id="IPR015943">
    <property type="entry name" value="WD40/YVTN_repeat-like_dom_sf"/>
</dbReference>
<feature type="repeat" description="WD" evidence="3">
    <location>
        <begin position="1339"/>
        <end position="1374"/>
    </location>
</feature>
<dbReference type="Pfam" id="PF00400">
    <property type="entry name" value="WD40"/>
    <property type="match status" value="12"/>
</dbReference>
<dbReference type="PRINTS" id="PR00320">
    <property type="entry name" value="GPROTEINBRPT"/>
</dbReference>
<feature type="repeat" description="WD" evidence="3">
    <location>
        <begin position="1021"/>
        <end position="1060"/>
    </location>
</feature>
<evidence type="ECO:0000259" key="5">
    <source>
        <dbReference type="Pfam" id="PF24883"/>
    </source>
</evidence>
<organism evidence="7">
    <name type="scientific">Laccaria bicolor (strain S238N-H82 / ATCC MYA-4686)</name>
    <name type="common">Bicoloured deceiver</name>
    <name type="synonym">Laccaria laccata var. bicolor</name>
    <dbReference type="NCBI Taxonomy" id="486041"/>
    <lineage>
        <taxon>Eukaryota</taxon>
        <taxon>Fungi</taxon>
        <taxon>Dikarya</taxon>
        <taxon>Basidiomycota</taxon>
        <taxon>Agaricomycotina</taxon>
        <taxon>Agaricomycetes</taxon>
        <taxon>Agaricomycetidae</taxon>
        <taxon>Agaricales</taxon>
        <taxon>Agaricineae</taxon>
        <taxon>Hydnangiaceae</taxon>
        <taxon>Laccaria</taxon>
    </lineage>
</organism>
<dbReference type="PROSITE" id="PS00678">
    <property type="entry name" value="WD_REPEATS_1"/>
    <property type="match status" value="12"/>
</dbReference>
<protein>
    <submittedName>
        <fullName evidence="6">Predicted protein</fullName>
    </submittedName>
</protein>
<feature type="repeat" description="WD" evidence="3">
    <location>
        <begin position="1232"/>
        <end position="1273"/>
    </location>
</feature>
<sequence length="1477" mass="161173">MKLTKKFRDLQRRIFGPKPPKDSNSNRSSIDTAPGAHDPGPGNDAGTTEPTASGVNATMKQNMGRVNLNPAPCEDDTPKIPGPSDSGVAPSVHDAGTADRVKDALVVAWTGMEMLLKKVEGCLDGTLAKAPVAAINALIDIKNAVGDNKGATEELLIQTTERLLVVGQVVNQDVANSGKSRMTTFADTLRNEIHKLKKMSEKGTFRRVLENEADKDAISASLKHIDEATKTFQLYLAWTTEIKVDDIHSEIKLTKLDPLLARKAIYDADLGDGATVTREACTAGTREEILNNIIAWANDISADSSPVFWLTGQAGSGKTTIAYTVTKHFDELKETEDTRRHTVLGGNFLCSGQFNETRRQIYIIPTLVYQLARKSRPYAHALREADKFDSVDKLAKQMEDLLVGPWQRSQSRCDVEPPPYLIVVDALDEIEDDGGSAFLQSLLKTINERRLRGLKVLVTSRPDPRVVKLCETFLSKAVCRLQDVPIERVGPDITQYLQSKLPDFTGKPELKTMEQLAGGLFISAATIVRYLTPRKDITEPEQRDLLNTLHEQQSSSPSDALLIDKLYQQIMRDAFSKLDVKLFNRRLRILHTFLCTIERTPASLAAALLSESHGTVLAVLNGLHAVLYLKDGQVLWYHTSFPDFIFSQTRSTFKLDGREISVSCSQAQHHAFLTKCCFECMKESLRFNIGNITSSFLLDAEDPELTQRIDTNIKPFLRYASRHWAQHLTQTDQENGEDLGDYITEFLDIRILFWIEAMNLLGSSGQCTRMLQHVREWVLKNMNRNKLATNIAEAANFATYFVANPPALSTPHLYISALASWSTGSTMSQQWREKFHGIPSFTHRKASDVPLISIQTHTHILSVAFSTDGTCIVSGSRDNSVQVWDASTGAELKVLEGHMGSVLSIAFSTDGTRIVSGSDDKSVRVWDVLTGAELKVLEGHMGSVLSVAFSTDGTRIVSGSSDKCVRVWDASTGAELKVLKGHMDCVRSVAFSTDGTHIVSGSQDKSVRVWDASTGAELKVLEGHTHIAAISTYGTHIAVSGSEDNSVQVWDASTGAELKVLEGHTFIVRSVAFSTDGTRIVSGSRDDSVRVWDTSTGAELKVLEGHTHSISSIAFSTDGTRIVSGSGDKSVRVWDVSTGAELKVLEGHTGSVWSVAFSTDGTRIVSGSSDRFCWVWDASTGAELKVLKGHMGAISSVAFSTDGTRIVSGSGDTSVRVWDASTGAELKVLEGHTGHMGAISSIAFSTDGTRIVSGSGDTSVRVWDASTGAELKVLEGHTEDYSVRLWDALTGAELKVLEGHTDYVWSVAFSTDGTCIVSGSADYSVRVWDASTGAELNVLKGHTHYVYSVAFSTDGTRIVSGSADNSVRVWDASTWAQMPNINICTNSLNSITSPADNTCITSDDESAQLSIVGYPYPAWTTDGKHWICSALGGYRLMWVPEMAYPYSILVISRKGSAIVNFQGSKIGHDWADCYTPT</sequence>
<dbReference type="InterPro" id="IPR019775">
    <property type="entry name" value="WD40_repeat_CS"/>
</dbReference>
<dbReference type="GO" id="GO:0005634">
    <property type="term" value="C:nucleus"/>
    <property type="evidence" value="ECO:0007669"/>
    <property type="project" value="TreeGrafter"/>
</dbReference>
<dbReference type="SUPFAM" id="SSF50998">
    <property type="entry name" value="Quinoprotein alcohol dehydrogenase-like"/>
    <property type="match status" value="1"/>
</dbReference>
<keyword evidence="7" id="KW-1185">Reference proteome</keyword>
<feature type="repeat" description="WD" evidence="3">
    <location>
        <begin position="860"/>
        <end position="894"/>
    </location>
</feature>
<dbReference type="STRING" id="486041.B0DFW7"/>
<feature type="region of interest" description="Disordered" evidence="4">
    <location>
        <begin position="1"/>
        <end position="95"/>
    </location>
</feature>
<gene>
    <name evidence="6" type="ORF">LACBIDRAFT_389232</name>
</gene>
<reference evidence="6 7" key="1">
    <citation type="journal article" date="2008" name="Nature">
        <title>The genome of Laccaria bicolor provides insights into mycorrhizal symbiosis.</title>
        <authorList>
            <person name="Martin F."/>
            <person name="Aerts A."/>
            <person name="Ahren D."/>
            <person name="Brun A."/>
            <person name="Danchin E.G.J."/>
            <person name="Duchaussoy F."/>
            <person name="Gibon J."/>
            <person name="Kohler A."/>
            <person name="Lindquist E."/>
            <person name="Pereda V."/>
            <person name="Salamov A."/>
            <person name="Shapiro H.J."/>
            <person name="Wuyts J."/>
            <person name="Blaudez D."/>
            <person name="Buee M."/>
            <person name="Brokstein P."/>
            <person name="Canbaeck B."/>
            <person name="Cohen D."/>
            <person name="Courty P.E."/>
            <person name="Coutinho P.M."/>
            <person name="Delaruelle C."/>
            <person name="Detter J.C."/>
            <person name="Deveau A."/>
            <person name="DiFazio S."/>
            <person name="Duplessis S."/>
            <person name="Fraissinet-Tachet L."/>
            <person name="Lucic E."/>
            <person name="Frey-Klett P."/>
            <person name="Fourrey C."/>
            <person name="Feussner I."/>
            <person name="Gay G."/>
            <person name="Grimwood J."/>
            <person name="Hoegger P.J."/>
            <person name="Jain P."/>
            <person name="Kilaru S."/>
            <person name="Labbe J."/>
            <person name="Lin Y.C."/>
            <person name="Legue V."/>
            <person name="Le Tacon F."/>
            <person name="Marmeisse R."/>
            <person name="Melayah D."/>
            <person name="Montanini B."/>
            <person name="Muratet M."/>
            <person name="Nehls U."/>
            <person name="Niculita-Hirzel H."/>
            <person name="Oudot-Le Secq M.P."/>
            <person name="Peter M."/>
            <person name="Quesneville H."/>
            <person name="Rajashekar B."/>
            <person name="Reich M."/>
            <person name="Rouhier N."/>
            <person name="Schmutz J."/>
            <person name="Yin T."/>
            <person name="Chalot M."/>
            <person name="Henrissat B."/>
            <person name="Kuees U."/>
            <person name="Lucas S."/>
            <person name="Van de Peer Y."/>
            <person name="Podila G.K."/>
            <person name="Polle A."/>
            <person name="Pukkila P.J."/>
            <person name="Richardson P.M."/>
            <person name="Rouze P."/>
            <person name="Sanders I.R."/>
            <person name="Stajich J.E."/>
            <person name="Tunlid A."/>
            <person name="Tuskan G."/>
            <person name="Grigoriev I.V."/>
        </authorList>
    </citation>
    <scope>NUCLEOTIDE SEQUENCE [LARGE SCALE GENOMIC DNA]</scope>
    <source>
        <strain evidence="7">S238N-H82 / ATCC MYA-4686</strain>
    </source>
</reference>
<dbReference type="InterPro" id="IPR036322">
    <property type="entry name" value="WD40_repeat_dom_sf"/>
</dbReference>
<name>B0DFW7_LACBS</name>
<dbReference type="PROSITE" id="PS50294">
    <property type="entry name" value="WD_REPEATS_REGION"/>
    <property type="match status" value="11"/>
</dbReference>
<dbReference type="Pfam" id="PF24883">
    <property type="entry name" value="NPHP3_N"/>
    <property type="match status" value="1"/>
</dbReference>
<proteinExistence type="predicted"/>
<dbReference type="SUPFAM" id="SSF52540">
    <property type="entry name" value="P-loop containing nucleoside triphosphate hydrolases"/>
    <property type="match status" value="1"/>
</dbReference>
<keyword evidence="1 3" id="KW-0853">WD repeat</keyword>
<dbReference type="InterPro" id="IPR056884">
    <property type="entry name" value="NPHP3-like_N"/>
</dbReference>
<accession>B0DFW7</accession>
<dbReference type="SMART" id="SM00320">
    <property type="entry name" value="WD40"/>
    <property type="match status" value="12"/>
</dbReference>
<dbReference type="InterPro" id="IPR001680">
    <property type="entry name" value="WD40_rpt"/>
</dbReference>